<dbReference type="SUPFAM" id="SSF88659">
    <property type="entry name" value="Sigma3 and sigma4 domains of RNA polymerase sigma factors"/>
    <property type="match status" value="1"/>
</dbReference>
<dbReference type="PANTHER" id="PTHR43133:SF63">
    <property type="entry name" value="RNA POLYMERASE SIGMA FACTOR FECI-RELATED"/>
    <property type="match status" value="1"/>
</dbReference>
<dbReference type="PANTHER" id="PTHR43133">
    <property type="entry name" value="RNA POLYMERASE ECF-TYPE SIGMA FACTO"/>
    <property type="match status" value="1"/>
</dbReference>
<dbReference type="NCBIfam" id="TIGR02937">
    <property type="entry name" value="sigma70-ECF"/>
    <property type="match status" value="1"/>
</dbReference>
<gene>
    <name evidence="7" type="ORF">K7G82_13075</name>
</gene>
<dbReference type="InterPro" id="IPR007627">
    <property type="entry name" value="RNA_pol_sigma70_r2"/>
</dbReference>
<evidence type="ECO:0000259" key="5">
    <source>
        <dbReference type="Pfam" id="PF04542"/>
    </source>
</evidence>
<dbReference type="RefSeq" id="WP_222990348.1">
    <property type="nucleotide sequence ID" value="NZ_JAINVV010000005.1"/>
</dbReference>
<sequence length="186" mass="20482">MIGTEPGGQVGGGRAIVERAFREHWPALCRYVRAAFGSGPPDPEEVAQMAFERFIALDAPERIDNARGFLFRCARNLSIDIRRQAKIRERLDPEGELGDPDQAGVNEDIERVLSGRQRLEIVEAAIRGLEEKRRTVIILHAVQGLGYSEIARRLNLSRTRVVQLGADAILECERALAAADAAGDPS</sequence>
<accession>A0ABS7PPW0</accession>
<keyword evidence="3" id="KW-0731">Sigma factor</keyword>
<dbReference type="InterPro" id="IPR013324">
    <property type="entry name" value="RNA_pol_sigma_r3/r4-like"/>
</dbReference>
<evidence type="ECO:0000313" key="8">
    <source>
        <dbReference type="Proteomes" id="UP000706039"/>
    </source>
</evidence>
<dbReference type="InterPro" id="IPR036388">
    <property type="entry name" value="WH-like_DNA-bd_sf"/>
</dbReference>
<dbReference type="Gene3D" id="1.10.10.10">
    <property type="entry name" value="Winged helix-like DNA-binding domain superfamily/Winged helix DNA-binding domain"/>
    <property type="match status" value="1"/>
</dbReference>
<dbReference type="Pfam" id="PF08281">
    <property type="entry name" value="Sigma70_r4_2"/>
    <property type="match status" value="1"/>
</dbReference>
<dbReference type="SUPFAM" id="SSF88946">
    <property type="entry name" value="Sigma2 domain of RNA polymerase sigma factors"/>
    <property type="match status" value="1"/>
</dbReference>
<protein>
    <submittedName>
        <fullName evidence="7">RNA polymerase sigma factor</fullName>
    </submittedName>
</protein>
<evidence type="ECO:0000256" key="2">
    <source>
        <dbReference type="ARBA" id="ARBA00023015"/>
    </source>
</evidence>
<reference evidence="7 8" key="1">
    <citation type="submission" date="2021-08" db="EMBL/GenBank/DDBJ databases">
        <authorList>
            <person name="Tuo L."/>
        </authorList>
    </citation>
    <scope>NUCLEOTIDE SEQUENCE [LARGE SCALE GENOMIC DNA]</scope>
    <source>
        <strain evidence="7 8">JCM 31229</strain>
    </source>
</reference>
<dbReference type="InterPro" id="IPR014284">
    <property type="entry name" value="RNA_pol_sigma-70_dom"/>
</dbReference>
<evidence type="ECO:0000259" key="6">
    <source>
        <dbReference type="Pfam" id="PF08281"/>
    </source>
</evidence>
<comment type="caution">
    <text evidence="7">The sequence shown here is derived from an EMBL/GenBank/DDBJ whole genome shotgun (WGS) entry which is preliminary data.</text>
</comment>
<dbReference type="InterPro" id="IPR013249">
    <property type="entry name" value="RNA_pol_sigma70_r4_t2"/>
</dbReference>
<keyword evidence="2" id="KW-0805">Transcription regulation</keyword>
<comment type="similarity">
    <text evidence="1">Belongs to the sigma-70 factor family. ECF subfamily.</text>
</comment>
<evidence type="ECO:0000313" key="7">
    <source>
        <dbReference type="EMBL" id="MBY8823231.1"/>
    </source>
</evidence>
<dbReference type="Pfam" id="PF04542">
    <property type="entry name" value="Sigma70_r2"/>
    <property type="match status" value="1"/>
</dbReference>
<dbReference type="EMBL" id="JAINVV010000005">
    <property type="protein sequence ID" value="MBY8823231.1"/>
    <property type="molecule type" value="Genomic_DNA"/>
</dbReference>
<dbReference type="Gene3D" id="1.10.1740.10">
    <property type="match status" value="1"/>
</dbReference>
<dbReference type="InterPro" id="IPR013325">
    <property type="entry name" value="RNA_pol_sigma_r2"/>
</dbReference>
<keyword evidence="8" id="KW-1185">Reference proteome</keyword>
<dbReference type="InterPro" id="IPR039425">
    <property type="entry name" value="RNA_pol_sigma-70-like"/>
</dbReference>
<proteinExistence type="inferred from homology"/>
<evidence type="ECO:0000256" key="1">
    <source>
        <dbReference type="ARBA" id="ARBA00010641"/>
    </source>
</evidence>
<feature type="domain" description="RNA polymerase sigma-70 region 2" evidence="5">
    <location>
        <begin position="21"/>
        <end position="86"/>
    </location>
</feature>
<keyword evidence="4" id="KW-0804">Transcription</keyword>
<name>A0ABS7PPW0_9SPHN</name>
<evidence type="ECO:0000256" key="4">
    <source>
        <dbReference type="ARBA" id="ARBA00023163"/>
    </source>
</evidence>
<feature type="domain" description="RNA polymerase sigma factor 70 region 4 type 2" evidence="6">
    <location>
        <begin position="120"/>
        <end position="161"/>
    </location>
</feature>
<dbReference type="Proteomes" id="UP000706039">
    <property type="component" value="Unassembled WGS sequence"/>
</dbReference>
<organism evidence="7 8">
    <name type="scientific">Sphingomonas colocasiae</name>
    <dbReference type="NCBI Taxonomy" id="1848973"/>
    <lineage>
        <taxon>Bacteria</taxon>
        <taxon>Pseudomonadati</taxon>
        <taxon>Pseudomonadota</taxon>
        <taxon>Alphaproteobacteria</taxon>
        <taxon>Sphingomonadales</taxon>
        <taxon>Sphingomonadaceae</taxon>
        <taxon>Sphingomonas</taxon>
    </lineage>
</organism>
<evidence type="ECO:0000256" key="3">
    <source>
        <dbReference type="ARBA" id="ARBA00023082"/>
    </source>
</evidence>